<organism evidence="2 3">
    <name type="scientific">Cetraspora pellucida</name>
    <dbReference type="NCBI Taxonomy" id="1433469"/>
    <lineage>
        <taxon>Eukaryota</taxon>
        <taxon>Fungi</taxon>
        <taxon>Fungi incertae sedis</taxon>
        <taxon>Mucoromycota</taxon>
        <taxon>Glomeromycotina</taxon>
        <taxon>Glomeromycetes</taxon>
        <taxon>Diversisporales</taxon>
        <taxon>Gigasporaceae</taxon>
        <taxon>Cetraspora</taxon>
    </lineage>
</organism>
<proteinExistence type="predicted"/>
<dbReference type="OrthoDB" id="2437872at2759"/>
<feature type="non-terminal residue" evidence="2">
    <location>
        <position position="448"/>
    </location>
</feature>
<evidence type="ECO:0000313" key="2">
    <source>
        <dbReference type="EMBL" id="CAG8776798.1"/>
    </source>
</evidence>
<name>A0A9N9JG02_9GLOM</name>
<dbReference type="PANTHER" id="PTHR47718">
    <property type="entry name" value="OS01G0519700 PROTEIN"/>
    <property type="match status" value="1"/>
</dbReference>
<comment type="caution">
    <text evidence="2">The sequence shown here is derived from an EMBL/GenBank/DDBJ whole genome shotgun (WGS) entry which is preliminary data.</text>
</comment>
<feature type="non-terminal residue" evidence="2">
    <location>
        <position position="1"/>
    </location>
</feature>
<protein>
    <submittedName>
        <fullName evidence="2">3669_t:CDS:1</fullName>
    </submittedName>
</protein>
<feature type="domain" description="FAR1" evidence="1">
    <location>
        <begin position="38"/>
        <end position="123"/>
    </location>
</feature>
<dbReference type="Proteomes" id="UP000789759">
    <property type="component" value="Unassembled WGS sequence"/>
</dbReference>
<keyword evidence="3" id="KW-1185">Reference proteome</keyword>
<evidence type="ECO:0000259" key="1">
    <source>
        <dbReference type="Pfam" id="PF03101"/>
    </source>
</evidence>
<gene>
    <name evidence="2" type="ORF">CPELLU_LOCUS16164</name>
</gene>
<reference evidence="2" key="1">
    <citation type="submission" date="2021-06" db="EMBL/GenBank/DDBJ databases">
        <authorList>
            <person name="Kallberg Y."/>
            <person name="Tangrot J."/>
            <person name="Rosling A."/>
        </authorList>
    </citation>
    <scope>NUCLEOTIDE SEQUENCE</scope>
    <source>
        <strain evidence="2">FL966</strain>
    </source>
</reference>
<dbReference type="Pfam" id="PF03101">
    <property type="entry name" value="FAR1"/>
    <property type="match status" value="1"/>
</dbReference>
<dbReference type="EMBL" id="CAJVQA010023059">
    <property type="protein sequence ID" value="CAG8776798.1"/>
    <property type="molecule type" value="Genomic_DNA"/>
</dbReference>
<evidence type="ECO:0000313" key="3">
    <source>
        <dbReference type="Proteomes" id="UP000789759"/>
    </source>
</evidence>
<sequence length="448" mass="51887">FRSENDKNNTDGLYSENCQNDADSIFPLEKDETEMKLNQYARATGFTLCQKRLELNGDGIIRHRTFECSFSGTPTSNQIIDLTQQCQQQSRKIMCPWHINLTNPKSLSEIKVTSIVRDHNHDMIFDIRLYAPKYHKLAEKIKERIRFHVTKGNMELKQIYLLLVASFPDQYIYKRDLYNKVQKIKAPLTKWHKDAQNIINKLFALKDQEPRWIIYTRIDLFDNRLCFTAGILSTQKVEVMNQLIKNGTSSMSSLCNLHDQVQNLLDDEATWARHNMYLQSLPTNQAPSIIESLFPEARNISKETINNIKDSNNEPLTADLHIFNKLRVSDTFIYEVRQHVQRKAKYAYGFGKMKKALNLVLDLDCEEEFINMRIKSVSETNICCVNSKSSAINPVNPNLYVQQHTPQVASSRTSFHALNSDNSKRNICVLSDNINVNIQVIDDNMLKQ</sequence>
<dbReference type="InterPro" id="IPR004330">
    <property type="entry name" value="FAR1_DNA_bnd_dom"/>
</dbReference>
<dbReference type="AlphaFoldDB" id="A0A9N9JG02"/>
<accession>A0A9N9JG02</accession>